<gene>
    <name evidence="1" type="ORF">LACBIDRAFT_303813</name>
</gene>
<evidence type="ECO:0000313" key="1">
    <source>
        <dbReference type="EMBL" id="EDR05048.1"/>
    </source>
</evidence>
<dbReference type="EMBL" id="DS547115">
    <property type="protein sequence ID" value="EDR05048.1"/>
    <property type="molecule type" value="Genomic_DNA"/>
</dbReference>
<proteinExistence type="predicted"/>
<accession>B0DKD6</accession>
<dbReference type="Gene3D" id="1.25.40.10">
    <property type="entry name" value="Tetratricopeptide repeat domain"/>
    <property type="match status" value="1"/>
</dbReference>
<dbReference type="InterPro" id="IPR011990">
    <property type="entry name" value="TPR-like_helical_dom_sf"/>
</dbReference>
<sequence>MAVEKRRQLLSKGKSHPNVLALARSLRELAISRSEGLSFKPDNVSLQLLTESISLYRSLSQVNYRSDLVKLSIATSLQELAALQAQLKLHEEAVGSACEAVRCFAHLTQTRPDLRSDFAHALLDHSVIHFNLGFLSDALETATQAVSLAEVMESNDRQELLAKARKQVVACCGYLG</sequence>
<protein>
    <submittedName>
        <fullName evidence="1">Predicted protein</fullName>
    </submittedName>
</protein>
<dbReference type="HOGENOM" id="CLU_1525414_0_0_1"/>
<dbReference type="KEGG" id="lbc:LACBIDRAFT_303813"/>
<dbReference type="GeneID" id="6079934"/>
<dbReference type="SUPFAM" id="SSF48452">
    <property type="entry name" value="TPR-like"/>
    <property type="match status" value="1"/>
</dbReference>
<reference evidence="1 2" key="1">
    <citation type="journal article" date="2008" name="Nature">
        <title>The genome of Laccaria bicolor provides insights into mycorrhizal symbiosis.</title>
        <authorList>
            <person name="Martin F."/>
            <person name="Aerts A."/>
            <person name="Ahren D."/>
            <person name="Brun A."/>
            <person name="Danchin E.G.J."/>
            <person name="Duchaussoy F."/>
            <person name="Gibon J."/>
            <person name="Kohler A."/>
            <person name="Lindquist E."/>
            <person name="Pereda V."/>
            <person name="Salamov A."/>
            <person name="Shapiro H.J."/>
            <person name="Wuyts J."/>
            <person name="Blaudez D."/>
            <person name="Buee M."/>
            <person name="Brokstein P."/>
            <person name="Canbaeck B."/>
            <person name="Cohen D."/>
            <person name="Courty P.E."/>
            <person name="Coutinho P.M."/>
            <person name="Delaruelle C."/>
            <person name="Detter J.C."/>
            <person name="Deveau A."/>
            <person name="DiFazio S."/>
            <person name="Duplessis S."/>
            <person name="Fraissinet-Tachet L."/>
            <person name="Lucic E."/>
            <person name="Frey-Klett P."/>
            <person name="Fourrey C."/>
            <person name="Feussner I."/>
            <person name="Gay G."/>
            <person name="Grimwood J."/>
            <person name="Hoegger P.J."/>
            <person name="Jain P."/>
            <person name="Kilaru S."/>
            <person name="Labbe J."/>
            <person name="Lin Y.C."/>
            <person name="Legue V."/>
            <person name="Le Tacon F."/>
            <person name="Marmeisse R."/>
            <person name="Melayah D."/>
            <person name="Montanini B."/>
            <person name="Muratet M."/>
            <person name="Nehls U."/>
            <person name="Niculita-Hirzel H."/>
            <person name="Oudot-Le Secq M.P."/>
            <person name="Peter M."/>
            <person name="Quesneville H."/>
            <person name="Rajashekar B."/>
            <person name="Reich M."/>
            <person name="Rouhier N."/>
            <person name="Schmutz J."/>
            <person name="Yin T."/>
            <person name="Chalot M."/>
            <person name="Henrissat B."/>
            <person name="Kuees U."/>
            <person name="Lucas S."/>
            <person name="Van de Peer Y."/>
            <person name="Podila G.K."/>
            <person name="Polle A."/>
            <person name="Pukkila P.J."/>
            <person name="Richardson P.M."/>
            <person name="Rouze P."/>
            <person name="Sanders I.R."/>
            <person name="Stajich J.E."/>
            <person name="Tunlid A."/>
            <person name="Tuskan G."/>
            <person name="Grigoriev I.V."/>
        </authorList>
    </citation>
    <scope>NUCLEOTIDE SEQUENCE [LARGE SCALE GENOMIC DNA]</scope>
    <source>
        <strain evidence="2">S238N-H82 / ATCC MYA-4686</strain>
    </source>
</reference>
<organism evidence="2">
    <name type="scientific">Laccaria bicolor (strain S238N-H82 / ATCC MYA-4686)</name>
    <name type="common">Bicoloured deceiver</name>
    <name type="synonym">Laccaria laccata var. bicolor</name>
    <dbReference type="NCBI Taxonomy" id="486041"/>
    <lineage>
        <taxon>Eukaryota</taxon>
        <taxon>Fungi</taxon>
        <taxon>Dikarya</taxon>
        <taxon>Basidiomycota</taxon>
        <taxon>Agaricomycotina</taxon>
        <taxon>Agaricomycetes</taxon>
        <taxon>Agaricomycetidae</taxon>
        <taxon>Agaricales</taxon>
        <taxon>Agaricineae</taxon>
        <taxon>Hydnangiaceae</taxon>
        <taxon>Laccaria</taxon>
    </lineage>
</organism>
<dbReference type="AlphaFoldDB" id="B0DKD6"/>
<keyword evidence="2" id="KW-1185">Reference proteome</keyword>
<name>B0DKD6_LACBS</name>
<dbReference type="Proteomes" id="UP000001194">
    <property type="component" value="Unassembled WGS sequence"/>
</dbReference>
<dbReference type="RefSeq" id="XP_001884438.1">
    <property type="nucleotide sequence ID" value="XM_001884403.1"/>
</dbReference>
<evidence type="ECO:0000313" key="2">
    <source>
        <dbReference type="Proteomes" id="UP000001194"/>
    </source>
</evidence>
<dbReference type="InParanoid" id="B0DKD6"/>